<dbReference type="PANTHER" id="PTHR45809">
    <property type="entry name" value="VIRAL IAP-ASSOCIATED FACTOR HOMOLOG"/>
    <property type="match status" value="1"/>
</dbReference>
<name>A0AAU9ISX9_9CILI</name>
<sequence>MAWNVSTEWDDIHRRLGNKPPKEVEPTLEDLTKQAVEELEKVDPLESKNLQELEELEEDQDEKIFQEYRAKRLKELQEAAMKPKFGRVIEISRQDFIQEVNNAPTDVYVILHLYQEHIVHSRLLDQIFPILAAKFINHKFIKIQATRCVENFRDCDVPALIVYKNGALGQQLLGCGEFLGGNRMTPDSVEWTLAQVGVWTTEIEENPLNNARAVIKKKEKRHNEDESDSDEDRQYSSNQIKKKW</sequence>
<organism evidence="4 5">
    <name type="scientific">Blepharisma stoltei</name>
    <dbReference type="NCBI Taxonomy" id="1481888"/>
    <lineage>
        <taxon>Eukaryota</taxon>
        <taxon>Sar</taxon>
        <taxon>Alveolata</taxon>
        <taxon>Ciliophora</taxon>
        <taxon>Postciliodesmatophora</taxon>
        <taxon>Heterotrichea</taxon>
        <taxon>Heterotrichida</taxon>
        <taxon>Blepharismidae</taxon>
        <taxon>Blepharisma</taxon>
    </lineage>
</organism>
<feature type="compositionally biased region" description="Basic and acidic residues" evidence="2">
    <location>
        <begin position="10"/>
        <end position="28"/>
    </location>
</feature>
<evidence type="ECO:0000313" key="5">
    <source>
        <dbReference type="Proteomes" id="UP001162131"/>
    </source>
</evidence>
<dbReference type="PANTHER" id="PTHR45809:SF3">
    <property type="entry name" value="VIRAL IAP-ASSOCIATED FACTOR HOMOLOG"/>
    <property type="match status" value="1"/>
</dbReference>
<feature type="region of interest" description="Disordered" evidence="2">
    <location>
        <begin position="1"/>
        <end position="28"/>
    </location>
</feature>
<feature type="region of interest" description="Disordered" evidence="2">
    <location>
        <begin position="215"/>
        <end position="244"/>
    </location>
</feature>
<comment type="caution">
    <text evidence="4">The sequence shown here is derived from an EMBL/GenBank/DDBJ whole genome shotgun (WGS) entry which is preliminary data.</text>
</comment>
<accession>A0AAU9ISX9</accession>
<dbReference type="Pfam" id="PF02114">
    <property type="entry name" value="Phosducin"/>
    <property type="match status" value="1"/>
</dbReference>
<evidence type="ECO:0000259" key="3">
    <source>
        <dbReference type="Pfam" id="PF02114"/>
    </source>
</evidence>
<dbReference type="GO" id="GO:0006457">
    <property type="term" value="P:protein folding"/>
    <property type="evidence" value="ECO:0007669"/>
    <property type="project" value="TreeGrafter"/>
</dbReference>
<dbReference type="AlphaFoldDB" id="A0AAU9ISX9"/>
<proteinExistence type="inferred from homology"/>
<dbReference type="Gene3D" id="3.40.30.10">
    <property type="entry name" value="Glutaredoxin"/>
    <property type="match status" value="1"/>
</dbReference>
<keyword evidence="5" id="KW-1185">Reference proteome</keyword>
<feature type="compositionally biased region" description="Polar residues" evidence="2">
    <location>
        <begin position="235"/>
        <end position="244"/>
    </location>
</feature>
<evidence type="ECO:0000256" key="2">
    <source>
        <dbReference type="SAM" id="MobiDB-lite"/>
    </source>
</evidence>
<feature type="domain" description="Phosducin" evidence="3">
    <location>
        <begin position="49"/>
        <end position="199"/>
    </location>
</feature>
<dbReference type="EMBL" id="CAJZBQ010000016">
    <property type="protein sequence ID" value="CAG9316588.1"/>
    <property type="molecule type" value="Genomic_DNA"/>
</dbReference>
<dbReference type="GO" id="GO:0005737">
    <property type="term" value="C:cytoplasm"/>
    <property type="evidence" value="ECO:0007669"/>
    <property type="project" value="TreeGrafter"/>
</dbReference>
<evidence type="ECO:0000256" key="1">
    <source>
        <dbReference type="ARBA" id="ARBA00009686"/>
    </source>
</evidence>
<dbReference type="InterPro" id="IPR036249">
    <property type="entry name" value="Thioredoxin-like_sf"/>
</dbReference>
<dbReference type="SUPFAM" id="SSF52833">
    <property type="entry name" value="Thioredoxin-like"/>
    <property type="match status" value="1"/>
</dbReference>
<dbReference type="InterPro" id="IPR024253">
    <property type="entry name" value="Phosducin_thioredoxin-like_dom"/>
</dbReference>
<gene>
    <name evidence="4" type="ORF">BSTOLATCC_MIC16696</name>
</gene>
<reference evidence="4" key="1">
    <citation type="submission" date="2021-09" db="EMBL/GenBank/DDBJ databases">
        <authorList>
            <consortium name="AG Swart"/>
            <person name="Singh M."/>
            <person name="Singh A."/>
            <person name="Seah K."/>
            <person name="Emmerich C."/>
        </authorList>
    </citation>
    <scope>NUCLEOTIDE SEQUENCE</scope>
    <source>
        <strain evidence="4">ATCC30299</strain>
    </source>
</reference>
<protein>
    <recommendedName>
        <fullName evidence="3">Phosducin domain-containing protein</fullName>
    </recommendedName>
</protein>
<comment type="similarity">
    <text evidence="1">Belongs to the phosducin family.</text>
</comment>
<dbReference type="Proteomes" id="UP001162131">
    <property type="component" value="Unassembled WGS sequence"/>
</dbReference>
<dbReference type="InterPro" id="IPR051498">
    <property type="entry name" value="Phosducin-like_chap/apop_reg"/>
</dbReference>
<evidence type="ECO:0000313" key="4">
    <source>
        <dbReference type="EMBL" id="CAG9316588.1"/>
    </source>
</evidence>